<keyword evidence="5" id="KW-1003">Cell membrane</keyword>
<evidence type="ECO:0000256" key="1">
    <source>
        <dbReference type="ARBA" id="ARBA00004251"/>
    </source>
</evidence>
<dbReference type="PROSITE" id="PS50011">
    <property type="entry name" value="PROTEIN_KINASE_DOM"/>
    <property type="match status" value="1"/>
</dbReference>
<evidence type="ECO:0000256" key="17">
    <source>
        <dbReference type="ARBA" id="ARBA00023180"/>
    </source>
</evidence>
<keyword evidence="15 19" id="KW-0472">Membrane</keyword>
<comment type="similarity">
    <text evidence="3">In the C-terminal section; belongs to the protein kinase superfamily. Ser/Thr protein kinase family.</text>
</comment>
<evidence type="ECO:0000256" key="9">
    <source>
        <dbReference type="ARBA" id="ARBA00022729"/>
    </source>
</evidence>
<keyword evidence="23" id="KW-1185">Reference proteome</keyword>
<feature type="domain" description="Protein kinase" evidence="21">
    <location>
        <begin position="363"/>
        <end position="641"/>
    </location>
</feature>
<organism evidence="22 23">
    <name type="scientific">Ambrosia artemisiifolia</name>
    <name type="common">Common ragweed</name>
    <dbReference type="NCBI Taxonomy" id="4212"/>
    <lineage>
        <taxon>Eukaryota</taxon>
        <taxon>Viridiplantae</taxon>
        <taxon>Streptophyta</taxon>
        <taxon>Embryophyta</taxon>
        <taxon>Tracheophyta</taxon>
        <taxon>Spermatophyta</taxon>
        <taxon>Magnoliopsida</taxon>
        <taxon>eudicotyledons</taxon>
        <taxon>Gunneridae</taxon>
        <taxon>Pentapetalae</taxon>
        <taxon>asterids</taxon>
        <taxon>campanulids</taxon>
        <taxon>Asterales</taxon>
        <taxon>Asteraceae</taxon>
        <taxon>Asteroideae</taxon>
        <taxon>Heliantheae alliance</taxon>
        <taxon>Heliantheae</taxon>
        <taxon>Ambrosia</taxon>
    </lineage>
</organism>
<evidence type="ECO:0000256" key="7">
    <source>
        <dbReference type="ARBA" id="ARBA00022679"/>
    </source>
</evidence>
<dbReference type="Gene3D" id="1.10.510.10">
    <property type="entry name" value="Transferase(Phosphotransferase) domain 1"/>
    <property type="match status" value="1"/>
</dbReference>
<reference evidence="22" key="1">
    <citation type="submission" date="2022-06" db="EMBL/GenBank/DDBJ databases">
        <title>Uncovering the hologenomic basis of an extraordinary plant invasion.</title>
        <authorList>
            <person name="Bieker V.C."/>
            <person name="Martin M.D."/>
            <person name="Gilbert T."/>
            <person name="Hodgins K."/>
            <person name="Battlay P."/>
            <person name="Petersen B."/>
            <person name="Wilson J."/>
        </authorList>
    </citation>
    <scope>NUCLEOTIDE SEQUENCE</scope>
    <source>
        <strain evidence="22">AA19_3_7</strain>
        <tissue evidence="22">Leaf</tissue>
    </source>
</reference>
<keyword evidence="7" id="KW-0808">Transferase</keyword>
<comment type="similarity">
    <text evidence="2">In the N-terminal section; belongs to the leguminous lectin family.</text>
</comment>
<dbReference type="InterPro" id="IPR019825">
    <property type="entry name" value="Lectin_legB_Mn/Ca_BS"/>
</dbReference>
<keyword evidence="11 18" id="KW-0547">Nucleotide-binding</keyword>
<proteinExistence type="inferred from homology"/>
<dbReference type="FunFam" id="3.30.200.20:FF:000168">
    <property type="entry name" value="L-type lectin-domain containing receptor kinase IX.1"/>
    <property type="match status" value="1"/>
</dbReference>
<evidence type="ECO:0000256" key="14">
    <source>
        <dbReference type="ARBA" id="ARBA00022989"/>
    </source>
</evidence>
<keyword evidence="10" id="KW-0430">Lectin</keyword>
<dbReference type="GO" id="GO:0030246">
    <property type="term" value="F:carbohydrate binding"/>
    <property type="evidence" value="ECO:0007669"/>
    <property type="project" value="UniProtKB-KW"/>
</dbReference>
<dbReference type="GO" id="GO:0002229">
    <property type="term" value="P:defense response to oomycetes"/>
    <property type="evidence" value="ECO:0007669"/>
    <property type="project" value="UniProtKB-ARBA"/>
</dbReference>
<evidence type="ECO:0000256" key="19">
    <source>
        <dbReference type="SAM" id="Phobius"/>
    </source>
</evidence>
<dbReference type="Pfam" id="PF00069">
    <property type="entry name" value="Pkinase"/>
    <property type="match status" value="1"/>
</dbReference>
<evidence type="ECO:0000313" key="23">
    <source>
        <dbReference type="Proteomes" id="UP001206925"/>
    </source>
</evidence>
<protein>
    <recommendedName>
        <fullName evidence="4">non-specific serine/threonine protein kinase</fullName>
        <ecNumber evidence="4">2.7.11.1</ecNumber>
    </recommendedName>
</protein>
<dbReference type="PANTHER" id="PTHR27007">
    <property type="match status" value="1"/>
</dbReference>
<dbReference type="PROSITE" id="PS00308">
    <property type="entry name" value="LECTIN_LEGUME_ALPHA"/>
    <property type="match status" value="1"/>
</dbReference>
<evidence type="ECO:0000256" key="6">
    <source>
        <dbReference type="ARBA" id="ARBA00022527"/>
    </source>
</evidence>
<dbReference type="PROSITE" id="PS00307">
    <property type="entry name" value="LECTIN_LEGUME_BETA"/>
    <property type="match status" value="1"/>
</dbReference>
<evidence type="ECO:0000256" key="13">
    <source>
        <dbReference type="ARBA" id="ARBA00022840"/>
    </source>
</evidence>
<accession>A0AAD5G745</accession>
<keyword evidence="9 20" id="KW-0732">Signal</keyword>
<dbReference type="InterPro" id="IPR001220">
    <property type="entry name" value="Legume_lectin_dom"/>
</dbReference>
<dbReference type="InterPro" id="IPR013320">
    <property type="entry name" value="ConA-like_dom_sf"/>
</dbReference>
<evidence type="ECO:0000256" key="10">
    <source>
        <dbReference type="ARBA" id="ARBA00022734"/>
    </source>
</evidence>
<dbReference type="EC" id="2.7.11.1" evidence="4"/>
<evidence type="ECO:0000256" key="16">
    <source>
        <dbReference type="ARBA" id="ARBA00023170"/>
    </source>
</evidence>
<dbReference type="Pfam" id="PF00139">
    <property type="entry name" value="Lectin_legB"/>
    <property type="match status" value="1"/>
</dbReference>
<dbReference type="Gene3D" id="2.60.120.200">
    <property type="match status" value="1"/>
</dbReference>
<sequence>MVILISFFLVLIPHATSITFNFTEFRYTNRDIVTTGAAEIRHGIQVTPADYHTVEINYGTYKVGRATYVHPLHLWNKKSGELASFNTSFDLYVGFYGFKSHADGLTFFLAENNSVTTQGKALGLPVDSSNYAMTSPFVAVEFDTYGNDGLDPPDLSIPSHVGIDINNLSSVTYQEWSGTSTQVCIKYDSVSKNLTVSVNMDSGKNIELDYIIDLRDILPEWVIFGFTAATGPFNFFQQNAVKSWSFYSSDIAADEEISPSPVADPVDISQPPLAGPIDVIVNTSPDPVKGKNMARQIAGLITGILVVLACIAIFAFFLWRRKKNKGEKTEELACDVEMNKDFETGTGPRRFSYHEIVKATAGFVETNKLGEGGFGGVYKGFLKDIGAYVAVKRVSKTSGQGIKEYMSEVKIISRLRHKNLVELKGWCHERNELLLVYDYMENGSLDFHLFKEKSLLTWDVRYKIAHGIACALIYLQEYCKECILHRDIKSSNVMLDSNFNAKLGDFGLAKLVDHEKGSQTTMLAGTMGYMAPEYVMAGKASKESDIFSFGIVALEIACGRESIMNKAAERETKLLEWVWGLYGTDALLQAVDPRLSSNFLEEELKRLLIVGLWCAHPHAASRPSMRQAIQVLTFEASLPTLPSKIPMLAFYEPPILSSYGGTSSSGSNTRFSNLTTVSSCSSPAALLFNQI</sequence>
<keyword evidence="16" id="KW-0675">Receptor</keyword>
<dbReference type="PROSITE" id="PS00107">
    <property type="entry name" value="PROTEIN_KINASE_ATP"/>
    <property type="match status" value="1"/>
</dbReference>
<keyword evidence="6" id="KW-0723">Serine/threonine-protein kinase</keyword>
<keyword evidence="17" id="KW-0325">Glycoprotein</keyword>
<comment type="subcellular location">
    <subcellularLocation>
        <location evidence="1">Cell membrane</location>
        <topology evidence="1">Single-pass type I membrane protein</topology>
    </subcellularLocation>
</comment>
<dbReference type="SUPFAM" id="SSF49899">
    <property type="entry name" value="Concanavalin A-like lectins/glucanases"/>
    <property type="match status" value="1"/>
</dbReference>
<dbReference type="InterPro" id="IPR017441">
    <property type="entry name" value="Protein_kinase_ATP_BS"/>
</dbReference>
<dbReference type="SMART" id="SM00220">
    <property type="entry name" value="S_TKc"/>
    <property type="match status" value="1"/>
</dbReference>
<dbReference type="AlphaFoldDB" id="A0AAD5G745"/>
<dbReference type="Gene3D" id="3.30.200.20">
    <property type="entry name" value="Phosphorylase Kinase, domain 1"/>
    <property type="match status" value="1"/>
</dbReference>
<evidence type="ECO:0000256" key="15">
    <source>
        <dbReference type="ARBA" id="ARBA00023136"/>
    </source>
</evidence>
<keyword evidence="13 18" id="KW-0067">ATP-binding</keyword>
<feature type="transmembrane region" description="Helical" evidence="19">
    <location>
        <begin position="297"/>
        <end position="319"/>
    </location>
</feature>
<feature type="binding site" evidence="18">
    <location>
        <position position="392"/>
    </location>
    <ligand>
        <name>ATP</name>
        <dbReference type="ChEBI" id="CHEBI:30616"/>
    </ligand>
</feature>
<dbReference type="CDD" id="cd06899">
    <property type="entry name" value="lectin_legume_LecRK_Arcelin_ConA"/>
    <property type="match status" value="1"/>
</dbReference>
<dbReference type="InterPro" id="IPR000985">
    <property type="entry name" value="Lectin_LegA_CS"/>
</dbReference>
<evidence type="ECO:0000313" key="22">
    <source>
        <dbReference type="EMBL" id="KAI7731500.1"/>
    </source>
</evidence>
<keyword evidence="12" id="KW-0418">Kinase</keyword>
<dbReference type="InterPro" id="IPR008271">
    <property type="entry name" value="Ser/Thr_kinase_AS"/>
</dbReference>
<comment type="caution">
    <text evidence="22">The sequence shown here is derived from an EMBL/GenBank/DDBJ whole genome shotgun (WGS) entry which is preliminary data.</text>
</comment>
<gene>
    <name evidence="22" type="ORF">M8C21_015286</name>
</gene>
<dbReference type="SUPFAM" id="SSF56112">
    <property type="entry name" value="Protein kinase-like (PK-like)"/>
    <property type="match status" value="1"/>
</dbReference>
<dbReference type="InterPro" id="IPR011009">
    <property type="entry name" value="Kinase-like_dom_sf"/>
</dbReference>
<evidence type="ECO:0000256" key="20">
    <source>
        <dbReference type="SAM" id="SignalP"/>
    </source>
</evidence>
<feature type="signal peptide" evidence="20">
    <location>
        <begin position="1"/>
        <end position="17"/>
    </location>
</feature>
<evidence type="ECO:0000256" key="3">
    <source>
        <dbReference type="ARBA" id="ARBA00010217"/>
    </source>
</evidence>
<keyword evidence="14 19" id="KW-1133">Transmembrane helix</keyword>
<evidence type="ECO:0000256" key="11">
    <source>
        <dbReference type="ARBA" id="ARBA00022741"/>
    </source>
</evidence>
<dbReference type="InterPro" id="IPR050528">
    <property type="entry name" value="L-type_Lectin-RKs"/>
</dbReference>
<dbReference type="FunFam" id="1.10.510.10:FF:000240">
    <property type="entry name" value="Lectin-domain containing receptor kinase A4.3"/>
    <property type="match status" value="1"/>
</dbReference>
<dbReference type="Proteomes" id="UP001206925">
    <property type="component" value="Unassembled WGS sequence"/>
</dbReference>
<dbReference type="GO" id="GO:0005524">
    <property type="term" value="F:ATP binding"/>
    <property type="evidence" value="ECO:0007669"/>
    <property type="project" value="UniProtKB-UniRule"/>
</dbReference>
<evidence type="ECO:0000256" key="8">
    <source>
        <dbReference type="ARBA" id="ARBA00022692"/>
    </source>
</evidence>
<dbReference type="EMBL" id="JAMZMK010010445">
    <property type="protein sequence ID" value="KAI7731500.1"/>
    <property type="molecule type" value="Genomic_DNA"/>
</dbReference>
<evidence type="ECO:0000259" key="21">
    <source>
        <dbReference type="PROSITE" id="PS50011"/>
    </source>
</evidence>
<dbReference type="PROSITE" id="PS00108">
    <property type="entry name" value="PROTEIN_KINASE_ST"/>
    <property type="match status" value="1"/>
</dbReference>
<evidence type="ECO:0000256" key="4">
    <source>
        <dbReference type="ARBA" id="ARBA00012513"/>
    </source>
</evidence>
<evidence type="ECO:0000256" key="18">
    <source>
        <dbReference type="PROSITE-ProRule" id="PRU10141"/>
    </source>
</evidence>
<dbReference type="GO" id="GO:0004674">
    <property type="term" value="F:protein serine/threonine kinase activity"/>
    <property type="evidence" value="ECO:0007669"/>
    <property type="project" value="UniProtKB-KW"/>
</dbReference>
<feature type="chain" id="PRO_5042163210" description="non-specific serine/threonine protein kinase" evidence="20">
    <location>
        <begin position="18"/>
        <end position="691"/>
    </location>
</feature>
<dbReference type="InterPro" id="IPR000719">
    <property type="entry name" value="Prot_kinase_dom"/>
</dbReference>
<evidence type="ECO:0000256" key="5">
    <source>
        <dbReference type="ARBA" id="ARBA00022475"/>
    </source>
</evidence>
<name>A0AAD5G745_AMBAR</name>
<dbReference type="GO" id="GO:0005886">
    <property type="term" value="C:plasma membrane"/>
    <property type="evidence" value="ECO:0007669"/>
    <property type="project" value="UniProtKB-SubCell"/>
</dbReference>
<evidence type="ECO:0000256" key="12">
    <source>
        <dbReference type="ARBA" id="ARBA00022777"/>
    </source>
</evidence>
<keyword evidence="8 19" id="KW-0812">Transmembrane</keyword>
<evidence type="ECO:0000256" key="2">
    <source>
        <dbReference type="ARBA" id="ARBA00008536"/>
    </source>
</evidence>
<dbReference type="CDD" id="cd14066">
    <property type="entry name" value="STKc_IRAK"/>
    <property type="match status" value="1"/>
</dbReference>